<organism evidence="2 3">
    <name type="scientific">Liquorilactobacillus mali KCTC 3596 = DSM 20444</name>
    <dbReference type="NCBI Taxonomy" id="1046596"/>
    <lineage>
        <taxon>Bacteria</taxon>
        <taxon>Bacillati</taxon>
        <taxon>Bacillota</taxon>
        <taxon>Bacilli</taxon>
        <taxon>Lactobacillales</taxon>
        <taxon>Lactobacillaceae</taxon>
        <taxon>Liquorilactobacillus</taxon>
    </lineage>
</organism>
<sequence>MREFIDEKPRTFESSDEIMTAIELVHERIKSKTQFKIGKRRVDFLIPSLHVALEIDGKLHEFKVVKDSNREIEIMENLNKQMGGNWEVIRIPTKYIETNIKQLGKAIAVLYKKRQNERKKNNGFLPTNWSKTNKVAQINALNDIEDQTKETINLDSVKKPTEL</sequence>
<feature type="domain" description="DUF559" evidence="1">
    <location>
        <begin position="29"/>
        <end position="107"/>
    </location>
</feature>
<evidence type="ECO:0000313" key="3">
    <source>
        <dbReference type="Proteomes" id="UP000050898"/>
    </source>
</evidence>
<dbReference type="Pfam" id="PF04480">
    <property type="entry name" value="DUF559"/>
    <property type="match status" value="1"/>
</dbReference>
<dbReference type="AlphaFoldDB" id="A0A0R2DHU5"/>
<reference evidence="2 3" key="1">
    <citation type="journal article" date="2015" name="Genome Announc.">
        <title>Expanding the biotechnology potential of lactobacilli through comparative genomics of 213 strains and associated genera.</title>
        <authorList>
            <person name="Sun Z."/>
            <person name="Harris H.M."/>
            <person name="McCann A."/>
            <person name="Guo C."/>
            <person name="Argimon S."/>
            <person name="Zhang W."/>
            <person name="Yang X."/>
            <person name="Jeffery I.B."/>
            <person name="Cooney J.C."/>
            <person name="Kagawa T.F."/>
            <person name="Liu W."/>
            <person name="Song Y."/>
            <person name="Salvetti E."/>
            <person name="Wrobel A."/>
            <person name="Rasinkangas P."/>
            <person name="Parkhill J."/>
            <person name="Rea M.C."/>
            <person name="O'Sullivan O."/>
            <person name="Ritari J."/>
            <person name="Douillard F.P."/>
            <person name="Paul Ross R."/>
            <person name="Yang R."/>
            <person name="Briner A.E."/>
            <person name="Felis G.E."/>
            <person name="de Vos W.M."/>
            <person name="Barrangou R."/>
            <person name="Klaenhammer T.R."/>
            <person name="Caufield P.W."/>
            <person name="Cui Y."/>
            <person name="Zhang H."/>
            <person name="O'Toole P.W."/>
        </authorList>
    </citation>
    <scope>NUCLEOTIDE SEQUENCE [LARGE SCALE GENOMIC DNA]</scope>
    <source>
        <strain evidence="2 3">DSM 20444</strain>
    </source>
</reference>
<gene>
    <name evidence="2" type="ORF">FD00_GL000551</name>
</gene>
<dbReference type="PATRIC" id="fig|1046596.6.peg.588"/>
<dbReference type="Gene3D" id="3.40.960.10">
    <property type="entry name" value="VSR Endonuclease"/>
    <property type="match status" value="1"/>
</dbReference>
<dbReference type="EMBL" id="AYYH01000150">
    <property type="protein sequence ID" value="KRN03222.1"/>
    <property type="molecule type" value="Genomic_DNA"/>
</dbReference>
<evidence type="ECO:0000313" key="2">
    <source>
        <dbReference type="EMBL" id="KRN03222.1"/>
    </source>
</evidence>
<keyword evidence="3" id="KW-1185">Reference proteome</keyword>
<dbReference type="InterPro" id="IPR007569">
    <property type="entry name" value="DUF559"/>
</dbReference>
<proteinExistence type="predicted"/>
<evidence type="ECO:0000259" key="1">
    <source>
        <dbReference type="Pfam" id="PF04480"/>
    </source>
</evidence>
<protein>
    <recommendedName>
        <fullName evidence="1">DUF559 domain-containing protein</fullName>
    </recommendedName>
</protein>
<name>A0A0R2DHU5_9LACO</name>
<comment type="caution">
    <text evidence="2">The sequence shown here is derived from an EMBL/GenBank/DDBJ whole genome shotgun (WGS) entry which is preliminary data.</text>
</comment>
<dbReference type="Proteomes" id="UP000050898">
    <property type="component" value="Unassembled WGS sequence"/>
</dbReference>
<accession>A0A0R2DHU5</accession>